<evidence type="ECO:0000313" key="8">
    <source>
        <dbReference type="Proteomes" id="UP000249557"/>
    </source>
</evidence>
<dbReference type="EC" id="2.1.1.297" evidence="4"/>
<gene>
    <name evidence="4 7" type="primary">prmC</name>
    <name evidence="7" type="ORF">DI626_02835</name>
</gene>
<dbReference type="InterPro" id="IPR029063">
    <property type="entry name" value="SAM-dependent_MTases_sf"/>
</dbReference>
<comment type="function">
    <text evidence="4">Methylates the class 1 translation termination release factors RF1/PrfA and RF2/PrfB on the glutamine residue of the universally conserved GGQ motif.</text>
</comment>
<keyword evidence="1 4" id="KW-0489">Methyltransferase</keyword>
<dbReference type="Gene3D" id="1.10.8.10">
    <property type="entry name" value="DNA helicase RuvA subunit, C-terminal domain"/>
    <property type="match status" value="1"/>
</dbReference>
<comment type="similarity">
    <text evidence="4">Belongs to the protein N5-glutamine methyltransferase family. PrmC subfamily.</text>
</comment>
<organism evidence="7 8">
    <name type="scientific">Micavibrio aeruginosavorus</name>
    <dbReference type="NCBI Taxonomy" id="349221"/>
    <lineage>
        <taxon>Bacteria</taxon>
        <taxon>Pseudomonadati</taxon>
        <taxon>Bdellovibrionota</taxon>
        <taxon>Bdellovibrionia</taxon>
        <taxon>Bdellovibrionales</taxon>
        <taxon>Pseudobdellovibrionaceae</taxon>
        <taxon>Micavibrio</taxon>
    </lineage>
</organism>
<dbReference type="CDD" id="cd02440">
    <property type="entry name" value="AdoMet_MTases"/>
    <property type="match status" value="1"/>
</dbReference>
<dbReference type="InterPro" id="IPR019874">
    <property type="entry name" value="RF_methyltr_PrmC"/>
</dbReference>
<dbReference type="SUPFAM" id="SSF53335">
    <property type="entry name" value="S-adenosyl-L-methionine-dependent methyltransferases"/>
    <property type="match status" value="1"/>
</dbReference>
<dbReference type="EMBL" id="QFNK01000034">
    <property type="protein sequence ID" value="PZO87957.1"/>
    <property type="molecule type" value="Genomic_DNA"/>
</dbReference>
<evidence type="ECO:0000256" key="3">
    <source>
        <dbReference type="ARBA" id="ARBA00022691"/>
    </source>
</evidence>
<dbReference type="PANTHER" id="PTHR18895:SF74">
    <property type="entry name" value="MTRF1L RELEASE FACTOR GLUTAMINE METHYLTRANSFERASE"/>
    <property type="match status" value="1"/>
</dbReference>
<dbReference type="PANTHER" id="PTHR18895">
    <property type="entry name" value="HEMK METHYLTRANSFERASE"/>
    <property type="match status" value="1"/>
</dbReference>
<reference evidence="7 8" key="1">
    <citation type="submission" date="2017-08" db="EMBL/GenBank/DDBJ databases">
        <title>Infants hospitalized years apart are colonized by the same room-sourced microbial strains.</title>
        <authorList>
            <person name="Brooks B."/>
            <person name="Olm M.R."/>
            <person name="Firek B.A."/>
            <person name="Baker R."/>
            <person name="Thomas B.C."/>
            <person name="Morowitz M.J."/>
            <person name="Banfield J.F."/>
        </authorList>
    </citation>
    <scope>NUCLEOTIDE SEQUENCE [LARGE SCALE GENOMIC DNA]</scope>
    <source>
        <strain evidence="7">S2_018_000_R2_104</strain>
    </source>
</reference>
<dbReference type="GO" id="GO:0102559">
    <property type="term" value="F:peptide chain release factor N(5)-glutamine methyltransferase activity"/>
    <property type="evidence" value="ECO:0007669"/>
    <property type="project" value="UniProtKB-EC"/>
</dbReference>
<dbReference type="InterPro" id="IPR025714">
    <property type="entry name" value="Methyltranfer_dom"/>
</dbReference>
<dbReference type="NCBIfam" id="TIGR03534">
    <property type="entry name" value="RF_mod_PrmC"/>
    <property type="match status" value="1"/>
</dbReference>
<sequence>METLDQMMRRIRKALEESGAETPALDARILMRQGGNFSDTDLIMRGPEPLSAELIEKIEEMLSRRLRGEPVSRIAGEREFWSLLFKVTPDTLDPRADTETLVEAALKLACALGDRPIRILDLGTGTGCIPIALLSGLPMAAAVAVDINPGALEVARANAVRHGVADRMEFRLGSWWEGIKGAESFDLITSNPPYIPESDIAGLAPDVRDFDPMIALTGGIDGFDAYKIILGDLKKHLACGGTALFEIGIGQEKELARLVDDSNMCVRDSHRDLGGVIRVVEITHGEK</sequence>
<dbReference type="NCBIfam" id="TIGR00536">
    <property type="entry name" value="hemK_fam"/>
    <property type="match status" value="1"/>
</dbReference>
<dbReference type="Pfam" id="PF13847">
    <property type="entry name" value="Methyltransf_31"/>
    <property type="match status" value="1"/>
</dbReference>
<evidence type="ECO:0000259" key="6">
    <source>
        <dbReference type="Pfam" id="PF17827"/>
    </source>
</evidence>
<feature type="binding site" evidence="4">
    <location>
        <begin position="123"/>
        <end position="127"/>
    </location>
    <ligand>
        <name>S-adenosyl-L-methionine</name>
        <dbReference type="ChEBI" id="CHEBI:59789"/>
    </ligand>
</feature>
<dbReference type="Gene3D" id="3.40.50.150">
    <property type="entry name" value="Vaccinia Virus protein VP39"/>
    <property type="match status" value="1"/>
</dbReference>
<comment type="catalytic activity">
    <reaction evidence="4">
        <text>L-glutaminyl-[peptide chain release factor] + S-adenosyl-L-methionine = N(5)-methyl-L-glutaminyl-[peptide chain release factor] + S-adenosyl-L-homocysteine + H(+)</text>
        <dbReference type="Rhea" id="RHEA:42896"/>
        <dbReference type="Rhea" id="RHEA-COMP:10271"/>
        <dbReference type="Rhea" id="RHEA-COMP:10272"/>
        <dbReference type="ChEBI" id="CHEBI:15378"/>
        <dbReference type="ChEBI" id="CHEBI:30011"/>
        <dbReference type="ChEBI" id="CHEBI:57856"/>
        <dbReference type="ChEBI" id="CHEBI:59789"/>
        <dbReference type="ChEBI" id="CHEBI:61891"/>
        <dbReference type="EC" id="2.1.1.297"/>
    </reaction>
</comment>
<comment type="caution">
    <text evidence="7">The sequence shown here is derived from an EMBL/GenBank/DDBJ whole genome shotgun (WGS) entry which is preliminary data.</text>
</comment>
<dbReference type="HAMAP" id="MF_02126">
    <property type="entry name" value="RF_methyltr_PrmC"/>
    <property type="match status" value="1"/>
</dbReference>
<feature type="binding site" evidence="4">
    <location>
        <position position="146"/>
    </location>
    <ligand>
        <name>S-adenosyl-L-methionine</name>
        <dbReference type="ChEBI" id="CHEBI:59789"/>
    </ligand>
</feature>
<dbReference type="InterPro" id="IPR040758">
    <property type="entry name" value="PrmC_N"/>
</dbReference>
<evidence type="ECO:0000256" key="4">
    <source>
        <dbReference type="HAMAP-Rule" id="MF_02126"/>
    </source>
</evidence>
<feature type="binding site" evidence="4">
    <location>
        <position position="175"/>
    </location>
    <ligand>
        <name>S-adenosyl-L-methionine</name>
        <dbReference type="ChEBI" id="CHEBI:59789"/>
    </ligand>
</feature>
<proteinExistence type="inferred from homology"/>
<dbReference type="AlphaFoldDB" id="A0A2W5A3Q4"/>
<feature type="domain" description="Methyltransferase" evidence="5">
    <location>
        <begin position="117"/>
        <end position="191"/>
    </location>
</feature>
<feature type="binding site" evidence="4">
    <location>
        <begin position="191"/>
        <end position="194"/>
    </location>
    <ligand>
        <name>substrate</name>
    </ligand>
</feature>
<keyword evidence="2 4" id="KW-0808">Transferase</keyword>
<dbReference type="Pfam" id="PF17827">
    <property type="entry name" value="PrmC_N"/>
    <property type="match status" value="1"/>
</dbReference>
<dbReference type="InterPro" id="IPR050320">
    <property type="entry name" value="N5-glutamine_MTase"/>
</dbReference>
<dbReference type="Proteomes" id="UP000249557">
    <property type="component" value="Unassembled WGS sequence"/>
</dbReference>
<dbReference type="InterPro" id="IPR004556">
    <property type="entry name" value="HemK-like"/>
</dbReference>
<accession>A0A2W5A3Q4</accession>
<evidence type="ECO:0000256" key="2">
    <source>
        <dbReference type="ARBA" id="ARBA00022679"/>
    </source>
</evidence>
<evidence type="ECO:0000259" key="5">
    <source>
        <dbReference type="Pfam" id="PF13847"/>
    </source>
</evidence>
<keyword evidence="3 4" id="KW-0949">S-adenosyl-L-methionine</keyword>
<feature type="binding site" evidence="4">
    <location>
        <position position="191"/>
    </location>
    <ligand>
        <name>S-adenosyl-L-methionine</name>
        <dbReference type="ChEBI" id="CHEBI:59789"/>
    </ligand>
</feature>
<protein>
    <recommendedName>
        <fullName evidence="4">Release factor glutamine methyltransferase</fullName>
        <shortName evidence="4">RF MTase</shortName>
        <ecNumber evidence="4">2.1.1.297</ecNumber>
    </recommendedName>
    <alternativeName>
        <fullName evidence="4">N5-glutamine methyltransferase PrmC</fullName>
    </alternativeName>
    <alternativeName>
        <fullName evidence="4">Protein-(glutamine-N5) MTase PrmC</fullName>
    </alternativeName>
    <alternativeName>
        <fullName evidence="4">Protein-glutamine N-methyltransferase PrmC</fullName>
    </alternativeName>
</protein>
<name>A0A2W5A3Q4_9BACT</name>
<evidence type="ECO:0000313" key="7">
    <source>
        <dbReference type="EMBL" id="PZO87957.1"/>
    </source>
</evidence>
<evidence type="ECO:0000256" key="1">
    <source>
        <dbReference type="ARBA" id="ARBA00022603"/>
    </source>
</evidence>
<feature type="domain" description="Release factor glutamine methyltransferase N-terminal" evidence="6">
    <location>
        <begin position="7"/>
        <end position="76"/>
    </location>
</feature>
<dbReference type="GO" id="GO:0032259">
    <property type="term" value="P:methylation"/>
    <property type="evidence" value="ECO:0007669"/>
    <property type="project" value="UniProtKB-KW"/>
</dbReference>